<organism evidence="1 2">
    <name type="scientific">Candidatus Niyogibacteria bacterium RIFCSPLOWO2_01_FULL_45_48</name>
    <dbReference type="NCBI Taxonomy" id="1801724"/>
    <lineage>
        <taxon>Bacteria</taxon>
        <taxon>Candidatus Niyogiibacteriota</taxon>
    </lineage>
</organism>
<evidence type="ECO:0008006" key="3">
    <source>
        <dbReference type="Google" id="ProtNLM"/>
    </source>
</evidence>
<sequence>MDFRRILLFLGFAFLVLLVISGFTGPDEVAFAGSEHNLSGWAWSETIGWISFNSTEGGGSNYGVTAASNGRLSGYAWSENIGWLTFNQGDLGGCPNSPCQANFDDDSGAVTGWARALSNGGGWDGWISLSGSNYGVSANQCSWSGWAWGSDVVGGISFNSADYGGGISYGVNGSGDACTAFAATLSALPSSGYAPLSTTLTGGVSGGTGTINYTFWWDCSNASDSVSVATSACGDPTNPSIGAKFDGVSETSKDATYVYSSVGSYSAKVIVERGTRKDEERVTVSANQPPEDFSLSSSNNIEANITSAPVATSTETIISVVPLFGFNSQVTLSVDSVTPALSGAIYNFRNNTNGQESSGSSPTINLTSGQFSAGADFWVGVPRESALQEYTIRIRGEGGGKIRLDVKLNASIVSPDFREI</sequence>
<protein>
    <recommendedName>
        <fullName evidence="3">PKD domain-containing protein</fullName>
    </recommendedName>
</protein>
<evidence type="ECO:0000313" key="2">
    <source>
        <dbReference type="Proteomes" id="UP000177486"/>
    </source>
</evidence>
<gene>
    <name evidence="1" type="ORF">A2931_00320</name>
</gene>
<evidence type="ECO:0000313" key="1">
    <source>
        <dbReference type="EMBL" id="OGZ29733.1"/>
    </source>
</evidence>
<dbReference type="Proteomes" id="UP000177486">
    <property type="component" value="Unassembled WGS sequence"/>
</dbReference>
<comment type="caution">
    <text evidence="1">The sequence shown here is derived from an EMBL/GenBank/DDBJ whole genome shotgun (WGS) entry which is preliminary data.</text>
</comment>
<dbReference type="EMBL" id="MHMQ01000032">
    <property type="protein sequence ID" value="OGZ29733.1"/>
    <property type="molecule type" value="Genomic_DNA"/>
</dbReference>
<accession>A0A1G2EVH1</accession>
<name>A0A1G2EVH1_9BACT</name>
<proteinExistence type="predicted"/>
<reference evidence="1 2" key="1">
    <citation type="journal article" date="2016" name="Nat. Commun.">
        <title>Thousands of microbial genomes shed light on interconnected biogeochemical processes in an aquifer system.</title>
        <authorList>
            <person name="Anantharaman K."/>
            <person name="Brown C.T."/>
            <person name="Hug L.A."/>
            <person name="Sharon I."/>
            <person name="Castelle C.J."/>
            <person name="Probst A.J."/>
            <person name="Thomas B.C."/>
            <person name="Singh A."/>
            <person name="Wilkins M.J."/>
            <person name="Karaoz U."/>
            <person name="Brodie E.L."/>
            <person name="Williams K.H."/>
            <person name="Hubbard S.S."/>
            <person name="Banfield J.F."/>
        </authorList>
    </citation>
    <scope>NUCLEOTIDE SEQUENCE [LARGE SCALE GENOMIC DNA]</scope>
</reference>
<dbReference type="AlphaFoldDB" id="A0A1G2EVH1"/>